<evidence type="ECO:0000256" key="2">
    <source>
        <dbReference type="SAM" id="Phobius"/>
    </source>
</evidence>
<dbReference type="GeneID" id="36590303"/>
<name>A0A2J6SFH7_9HELO</name>
<dbReference type="Proteomes" id="UP000235371">
    <property type="component" value="Unassembled WGS sequence"/>
</dbReference>
<keyword evidence="4" id="KW-1185">Reference proteome</keyword>
<reference evidence="3 4" key="1">
    <citation type="submission" date="2016-04" db="EMBL/GenBank/DDBJ databases">
        <title>A degradative enzymes factory behind the ericoid mycorrhizal symbiosis.</title>
        <authorList>
            <consortium name="DOE Joint Genome Institute"/>
            <person name="Martino E."/>
            <person name="Morin E."/>
            <person name="Grelet G."/>
            <person name="Kuo A."/>
            <person name="Kohler A."/>
            <person name="Daghino S."/>
            <person name="Barry K."/>
            <person name="Choi C."/>
            <person name="Cichocki N."/>
            <person name="Clum A."/>
            <person name="Copeland A."/>
            <person name="Hainaut M."/>
            <person name="Haridas S."/>
            <person name="Labutti K."/>
            <person name="Lindquist E."/>
            <person name="Lipzen A."/>
            <person name="Khouja H.-R."/>
            <person name="Murat C."/>
            <person name="Ohm R."/>
            <person name="Olson A."/>
            <person name="Spatafora J."/>
            <person name="Veneault-Fourrey C."/>
            <person name="Henrissat B."/>
            <person name="Grigoriev I."/>
            <person name="Martin F."/>
            <person name="Perotto S."/>
        </authorList>
    </citation>
    <scope>NUCLEOTIDE SEQUENCE [LARGE SCALE GENOMIC DNA]</scope>
    <source>
        <strain evidence="3 4">E</strain>
    </source>
</reference>
<dbReference type="InParanoid" id="A0A2J6SFH7"/>
<keyword evidence="2" id="KW-0812">Transmembrane</keyword>
<evidence type="ECO:0000256" key="1">
    <source>
        <dbReference type="SAM" id="MobiDB-lite"/>
    </source>
</evidence>
<dbReference type="AlphaFoldDB" id="A0A2J6SFH7"/>
<protein>
    <submittedName>
        <fullName evidence="3">Uncharacterized protein</fullName>
    </submittedName>
</protein>
<organism evidence="3 4">
    <name type="scientific">Hyaloscypha bicolor E</name>
    <dbReference type="NCBI Taxonomy" id="1095630"/>
    <lineage>
        <taxon>Eukaryota</taxon>
        <taxon>Fungi</taxon>
        <taxon>Dikarya</taxon>
        <taxon>Ascomycota</taxon>
        <taxon>Pezizomycotina</taxon>
        <taxon>Leotiomycetes</taxon>
        <taxon>Helotiales</taxon>
        <taxon>Hyaloscyphaceae</taxon>
        <taxon>Hyaloscypha</taxon>
        <taxon>Hyaloscypha bicolor</taxon>
    </lineage>
</organism>
<feature type="transmembrane region" description="Helical" evidence="2">
    <location>
        <begin position="746"/>
        <end position="765"/>
    </location>
</feature>
<dbReference type="RefSeq" id="XP_024726404.1">
    <property type="nucleotide sequence ID" value="XM_024882226.1"/>
</dbReference>
<feature type="transmembrane region" description="Helical" evidence="2">
    <location>
        <begin position="381"/>
        <end position="407"/>
    </location>
</feature>
<keyword evidence="2" id="KW-0472">Membrane</keyword>
<evidence type="ECO:0000313" key="3">
    <source>
        <dbReference type="EMBL" id="PMD49500.1"/>
    </source>
</evidence>
<feature type="transmembrane region" description="Helical" evidence="2">
    <location>
        <begin position="313"/>
        <end position="335"/>
    </location>
</feature>
<gene>
    <name evidence="3" type="ORF">K444DRAFT_623045</name>
</gene>
<dbReference type="OrthoDB" id="3525430at2759"/>
<feature type="transmembrane region" description="Helical" evidence="2">
    <location>
        <begin position="714"/>
        <end position="734"/>
    </location>
</feature>
<feature type="transmembrane region" description="Helical" evidence="2">
    <location>
        <begin position="272"/>
        <end position="292"/>
    </location>
</feature>
<proteinExistence type="predicted"/>
<sequence>MDELSMFTVQRMEWQFPFIDNTTYWPADKVPFATYPSCAAGACSQAVNKSLSDQVSLRCQSASNCAKPMDAVNWPAFCSTIQYGKTCSDNCQPPSEQGQLMQWMSTLCSQFSGWNGAFPFIDRLVYWAVDQAPIAVYPNCTVGTGCSQAVNQTLYEQNTTLRCQSPSNCTYPTEAWNWPEFCKSIQYGQTCLNSCNHWWERGELANWMYTTCSLVDQWTGLPADWHHLYYPLREDLIPWHWNVSWSPPSQQSGTSTKRAAETPARPHCPSTGAKLCAFAAVNIAMAIIMPILGRRSVIFFVTFGLLGKPDMHLWWISGILTLCLHVLSNAVNAILIQRTPGFASVNVGQLILLWCTRPRLAWMVMLYLMPMDAEKTMYTGAAASTLFAEVILQLASAYFMGSAVTFARLQKLFNNGVLSHAQGGHDAITMYAGALMWLACFIFAIGACSWTVLGVNTYLLQLGRSFNGLAVKARKHRDDCRTLLSKNSFAAESLGSLEKNLSVLCLQPFQDHNSVRQAVTQFARKESGNRYKEVTDYDTRYYENGHSSGRSRRSGENSDLSLKLPTFRDNAQRGYDAATSTRAAEAITLNNLHRQLVQAKTQLRNLELQILPTTTAQLRHPIRAARRFFTSMQPLETGVEPLERKIARTKIDIGTLTRSCEASASVIAGWDATISEWSWTLRKWDHLIEEREKERSRADDADPETRRLRTLTKWTFFGMLGCWIAQWVWWVGYIQVMGDAYCPPNLAAIAAIWTLFSATGAASGASV</sequence>
<accession>A0A2J6SFH7</accession>
<feature type="transmembrane region" description="Helical" evidence="2">
    <location>
        <begin position="427"/>
        <end position="455"/>
    </location>
</feature>
<keyword evidence="2" id="KW-1133">Transmembrane helix</keyword>
<feature type="region of interest" description="Disordered" evidence="1">
    <location>
        <begin position="542"/>
        <end position="562"/>
    </location>
</feature>
<dbReference type="EMBL" id="KZ613921">
    <property type="protein sequence ID" value="PMD49500.1"/>
    <property type="molecule type" value="Genomic_DNA"/>
</dbReference>
<evidence type="ECO:0000313" key="4">
    <source>
        <dbReference type="Proteomes" id="UP000235371"/>
    </source>
</evidence>